<keyword evidence="2" id="KW-1185">Reference proteome</keyword>
<evidence type="ECO:0000313" key="2">
    <source>
        <dbReference type="Proteomes" id="UP000295087"/>
    </source>
</evidence>
<protein>
    <submittedName>
        <fullName evidence="1">Uncharacterized protein</fullName>
    </submittedName>
</protein>
<name>A0A4R6P1X2_NOCIG</name>
<evidence type="ECO:0000313" key="1">
    <source>
        <dbReference type="EMBL" id="TDP31481.1"/>
    </source>
</evidence>
<sequence>MINHRFSCLTTTRHTAGGGQPGRYLVRRVQTRVMVRTGRRAAELQALLTQAGLAPASVPPAPRLADLTSAAVGELDALYTELGGTQPMPRLRPGAWDLAFTSGLVVELDEELHFNRYRAQTLMAFQTSVLPWHADYLDFCTNHEQQCLAAGRWGSRWTTRPCEAMFGLPGPTGDLDGAGAPRWKQRALYDSVKDLIATQTPTVRLARVSVWDRVDGAVLGDALDKNAVVNPERLATFLAQRTCTAAGLSGTSGL</sequence>
<proteinExistence type="predicted"/>
<comment type="caution">
    <text evidence="1">The sequence shown here is derived from an EMBL/GenBank/DDBJ whole genome shotgun (WGS) entry which is preliminary data.</text>
</comment>
<dbReference type="Pfam" id="PF23913">
    <property type="entry name" value="DUF7255"/>
    <property type="match status" value="1"/>
</dbReference>
<reference evidence="1 2" key="1">
    <citation type="submission" date="2019-03" db="EMBL/GenBank/DDBJ databases">
        <title>Genomic Encyclopedia of Type Strains, Phase IV (KMG-IV): sequencing the most valuable type-strain genomes for metagenomic binning, comparative biology and taxonomic classification.</title>
        <authorList>
            <person name="Goeker M."/>
        </authorList>
    </citation>
    <scope>NUCLEOTIDE SEQUENCE [LARGE SCALE GENOMIC DNA]</scope>
    <source>
        <strain evidence="1 2">DSM 44496</strain>
    </source>
</reference>
<dbReference type="EMBL" id="SNXK01000008">
    <property type="protein sequence ID" value="TDP31481.1"/>
    <property type="molecule type" value="Genomic_DNA"/>
</dbReference>
<gene>
    <name evidence="1" type="ORF">DFR75_10886</name>
</gene>
<organism evidence="1 2">
    <name type="scientific">Nocardia ignorata</name>
    <dbReference type="NCBI Taxonomy" id="145285"/>
    <lineage>
        <taxon>Bacteria</taxon>
        <taxon>Bacillati</taxon>
        <taxon>Actinomycetota</taxon>
        <taxon>Actinomycetes</taxon>
        <taxon>Mycobacteriales</taxon>
        <taxon>Nocardiaceae</taxon>
        <taxon>Nocardia</taxon>
    </lineage>
</organism>
<dbReference type="InterPro" id="IPR055679">
    <property type="entry name" value="DUF7255"/>
</dbReference>
<accession>A0A4R6P1X2</accession>
<dbReference type="AlphaFoldDB" id="A0A4R6P1X2"/>
<dbReference type="Proteomes" id="UP000295087">
    <property type="component" value="Unassembled WGS sequence"/>
</dbReference>